<reference evidence="2 3" key="1">
    <citation type="submission" date="2014-01" db="EMBL/GenBank/DDBJ databases">
        <authorList>
            <person name="Durkin A.S."/>
            <person name="McCorrison J."/>
            <person name="Torralba M."/>
            <person name="Gillis M."/>
            <person name="Haft D.H."/>
            <person name="Methe B."/>
            <person name="Sutton G."/>
            <person name="Nelson K.E."/>
        </authorList>
    </citation>
    <scope>NUCLEOTIDE SEQUENCE [LARGE SCALE GENOMIC DNA]</scope>
    <source>
        <strain evidence="2 3">205/92</strain>
    </source>
</reference>
<name>A0AAV3M3F4_9GAMM</name>
<keyword evidence="1" id="KW-1133">Transmembrane helix</keyword>
<dbReference type="AlphaFoldDB" id="A0AAV3M3F4"/>
<feature type="transmembrane region" description="Helical" evidence="1">
    <location>
        <begin position="68"/>
        <end position="95"/>
    </location>
</feature>
<feature type="transmembrane region" description="Helical" evidence="1">
    <location>
        <begin position="12"/>
        <end position="31"/>
    </location>
</feature>
<keyword evidence="1" id="KW-0472">Membrane</keyword>
<gene>
    <name evidence="2" type="ORF">HMPREF1563_0037</name>
</gene>
<dbReference type="Proteomes" id="UP000022311">
    <property type="component" value="Unassembled WGS sequence"/>
</dbReference>
<feature type="transmembrane region" description="Helical" evidence="1">
    <location>
        <begin position="171"/>
        <end position="196"/>
    </location>
</feature>
<organism evidence="2 3">
    <name type="scientific">Providencia alcalifaciens 205/92</name>
    <dbReference type="NCBI Taxonomy" id="1256988"/>
    <lineage>
        <taxon>Bacteria</taxon>
        <taxon>Pseudomonadati</taxon>
        <taxon>Pseudomonadota</taxon>
        <taxon>Gammaproteobacteria</taxon>
        <taxon>Enterobacterales</taxon>
        <taxon>Morganellaceae</taxon>
        <taxon>Providencia</taxon>
    </lineage>
</organism>
<sequence>MSTELRCEQPNQGAPNFIFILLMIIGIPCILFPALTLFIIPLVIFSSFCFFIHYLYSEGHFSEILSGIVIGIIITAVAMIIPIVGPIILVLWIIYNIAKAVGSIKGLVPDAIISILLVASLLIPFILDVNRSPYRHDNDLPERIACAATYIIISAVYYFRMKNYPMTTKDYLFRFSILWISGPLIMLLIMMIAMSIKAAFRITVNTTLTPTTVTQNVSAHMRGETLVNAYTREVTRNIATTTTHVLPGAGAVAASVLGQVAPKIDQSESELIAEALPIKDHEFLLDNTYQTNTDHNFYRYDDFDDKKINNFVQCANAKFPNQHINKNDILFYYNETLFGSGDHGVILTSEYVCCSLGRLYESFIINYADIKHVSIKGSFNKTITILSQQKKMHKIELTQSNKGAIKLYELIREFSL</sequence>
<evidence type="ECO:0000256" key="1">
    <source>
        <dbReference type="SAM" id="Phobius"/>
    </source>
</evidence>
<feature type="transmembrane region" description="Helical" evidence="1">
    <location>
        <begin position="142"/>
        <end position="159"/>
    </location>
</feature>
<evidence type="ECO:0000313" key="3">
    <source>
        <dbReference type="Proteomes" id="UP000022311"/>
    </source>
</evidence>
<proteinExistence type="predicted"/>
<comment type="caution">
    <text evidence="2">The sequence shown here is derived from an EMBL/GenBank/DDBJ whole genome shotgun (WGS) entry which is preliminary data.</text>
</comment>
<feature type="transmembrane region" description="Helical" evidence="1">
    <location>
        <begin position="38"/>
        <end position="56"/>
    </location>
</feature>
<keyword evidence="1" id="KW-0812">Transmembrane</keyword>
<feature type="transmembrane region" description="Helical" evidence="1">
    <location>
        <begin position="107"/>
        <end position="127"/>
    </location>
</feature>
<dbReference type="RefSeq" id="WP_071992497.1">
    <property type="nucleotide sequence ID" value="NZ_JALD01000054.1"/>
</dbReference>
<evidence type="ECO:0000313" key="2">
    <source>
        <dbReference type="EMBL" id="EUD10254.1"/>
    </source>
</evidence>
<protein>
    <submittedName>
        <fullName evidence="2">Membrane protein</fullName>
    </submittedName>
</protein>
<accession>A0AAV3M3F4</accession>
<dbReference type="EMBL" id="JALD01000054">
    <property type="protein sequence ID" value="EUD10254.1"/>
    <property type="molecule type" value="Genomic_DNA"/>
</dbReference>